<evidence type="ECO:0000313" key="2">
    <source>
        <dbReference type="EMBL" id="TQE98776.1"/>
    </source>
</evidence>
<name>A0A540VQ41_9GAMM</name>
<evidence type="ECO:0000313" key="3">
    <source>
        <dbReference type="Proteomes" id="UP000315400"/>
    </source>
</evidence>
<dbReference type="GO" id="GO:0061504">
    <property type="term" value="P:cyclic threonylcarbamoyladenosine biosynthetic process"/>
    <property type="evidence" value="ECO:0007669"/>
    <property type="project" value="TreeGrafter"/>
</dbReference>
<accession>A0A540VQ41</accession>
<feature type="domain" description="THIF-type NAD/FAD binding fold" evidence="1">
    <location>
        <begin position="44"/>
        <end position="293"/>
    </location>
</feature>
<dbReference type="GO" id="GO:0061503">
    <property type="term" value="F:tRNA threonylcarbamoyladenosine dehydratase"/>
    <property type="evidence" value="ECO:0007669"/>
    <property type="project" value="TreeGrafter"/>
</dbReference>
<dbReference type="Pfam" id="PF00899">
    <property type="entry name" value="ThiF"/>
    <property type="match status" value="1"/>
</dbReference>
<dbReference type="Gene3D" id="3.40.50.720">
    <property type="entry name" value="NAD(P)-binding Rossmann-like Domain"/>
    <property type="match status" value="1"/>
</dbReference>
<dbReference type="AlphaFoldDB" id="A0A540VQ41"/>
<dbReference type="SUPFAM" id="SSF69572">
    <property type="entry name" value="Activating enzymes of the ubiquitin-like proteins"/>
    <property type="match status" value="1"/>
</dbReference>
<dbReference type="NCBIfam" id="NF006077">
    <property type="entry name" value="PRK08223.1"/>
    <property type="match status" value="1"/>
</dbReference>
<dbReference type="InterPro" id="IPR035985">
    <property type="entry name" value="Ubiquitin-activating_enz"/>
</dbReference>
<dbReference type="PANTHER" id="PTHR43267:SF1">
    <property type="entry name" value="TRNA THREONYLCARBAMOYLADENOSINE DEHYDRATASE"/>
    <property type="match status" value="1"/>
</dbReference>
<dbReference type="GO" id="GO:0016779">
    <property type="term" value="F:nucleotidyltransferase activity"/>
    <property type="evidence" value="ECO:0007669"/>
    <property type="project" value="UniProtKB-KW"/>
</dbReference>
<dbReference type="InterPro" id="IPR000594">
    <property type="entry name" value="ThiF_NAD_FAD-bd"/>
</dbReference>
<dbReference type="EMBL" id="VIFK01000138">
    <property type="protein sequence ID" value="TQE98776.1"/>
    <property type="molecule type" value="Genomic_DNA"/>
</dbReference>
<gene>
    <name evidence="2" type="ORF">FKY71_12060</name>
</gene>
<keyword evidence="2" id="KW-0808">Transferase</keyword>
<dbReference type="PANTHER" id="PTHR43267">
    <property type="entry name" value="TRNA THREONYLCARBAMOYLADENOSINE DEHYDRATASE"/>
    <property type="match status" value="1"/>
</dbReference>
<dbReference type="GO" id="GO:0008641">
    <property type="term" value="F:ubiquitin-like modifier activating enzyme activity"/>
    <property type="evidence" value="ECO:0007669"/>
    <property type="project" value="InterPro"/>
</dbReference>
<organism evidence="2 3">
    <name type="scientific">Spiribacter salinus</name>
    <dbReference type="NCBI Taxonomy" id="1335746"/>
    <lineage>
        <taxon>Bacteria</taxon>
        <taxon>Pseudomonadati</taxon>
        <taxon>Pseudomonadota</taxon>
        <taxon>Gammaproteobacteria</taxon>
        <taxon>Chromatiales</taxon>
        <taxon>Ectothiorhodospiraceae</taxon>
        <taxon>Spiribacter</taxon>
    </lineage>
</organism>
<proteinExistence type="predicted"/>
<sequence>MDAGQRDAFFSVSSVHRRAVGGINVLGLVKGKVVADFDYLTAFSRNIGWVTREEQARLRNARVAIAGLGGVGGSHALTLARLGVGAFAAADPDTFGLENFNRQAGASMASIGYGKLAVIREQLGSINPEVQVDGIEGAVAEDNVDEFLAGADLYVDGLDFFALEARRLVFAACAERGIPAITAAPLGMGVAFLAFLPGHMTFEEYFRMEGQSREEQLLRFLVGLSPAMLQTSYLVEPSTVRLKDQKGPSTAMGCELCAGVAATEALKILLGRGPVRAAPKGLHFDAYLQRYAKTWRPGGNRNPVQRFALAIARRRFRSA</sequence>
<keyword evidence="2" id="KW-0548">Nucleotidyltransferase</keyword>
<comment type="caution">
    <text evidence="2">The sequence shown here is derived from an EMBL/GenBank/DDBJ whole genome shotgun (WGS) entry which is preliminary data.</text>
</comment>
<evidence type="ECO:0000259" key="1">
    <source>
        <dbReference type="Pfam" id="PF00899"/>
    </source>
</evidence>
<reference evidence="2 3" key="1">
    <citation type="submission" date="2019-06" db="EMBL/GenBank/DDBJ databases">
        <title>Metagenome assembled Genome of Spiribacter salinus SL48-SHIP from the microbial mat of Salt Lake 48 (Novosibirsk region, Russia).</title>
        <authorList>
            <person name="Shipova A."/>
            <person name="Rozanov A.S."/>
            <person name="Bryanskaya A.V."/>
            <person name="Peltek S.E."/>
        </authorList>
    </citation>
    <scope>NUCLEOTIDE SEQUENCE [LARGE SCALE GENOMIC DNA]</scope>
    <source>
        <strain evidence="2">SL48-SHIP-2</strain>
    </source>
</reference>
<dbReference type="InterPro" id="IPR045886">
    <property type="entry name" value="ThiF/MoeB/HesA"/>
</dbReference>
<dbReference type="Proteomes" id="UP000315400">
    <property type="component" value="Unassembled WGS sequence"/>
</dbReference>
<protein>
    <submittedName>
        <fullName evidence="2">ThiF family adenylyltransferase</fullName>
    </submittedName>
</protein>